<name>A0ABN1GYY2_9CAUL</name>
<sequence>MPSRAAQTTAGPVYRITVLVGRPVFQELSDGAHAAGTSLPNYVSELISKRVAQELLAPSPTWLAIPVAAQPIRLALPEDAYKAIERLCGLCGHRRDTVLSNLAAGAPRTPDAEMTLGFLRTDPGKGRIFGMYFEVAGFQYALLRLLAGDMFSIGRVLDAAFVALARQAASTGLLHEQPISQGAKQFASKMVMIENRRRAGRLG</sequence>
<organism evidence="1 2">
    <name type="scientific">Brevundimonas kwangchunensis</name>
    <dbReference type="NCBI Taxonomy" id="322163"/>
    <lineage>
        <taxon>Bacteria</taxon>
        <taxon>Pseudomonadati</taxon>
        <taxon>Pseudomonadota</taxon>
        <taxon>Alphaproteobacteria</taxon>
        <taxon>Caulobacterales</taxon>
        <taxon>Caulobacteraceae</taxon>
        <taxon>Brevundimonas</taxon>
    </lineage>
</organism>
<comment type="caution">
    <text evidence="1">The sequence shown here is derived from an EMBL/GenBank/DDBJ whole genome shotgun (WGS) entry which is preliminary data.</text>
</comment>
<evidence type="ECO:0000313" key="2">
    <source>
        <dbReference type="Proteomes" id="UP001501352"/>
    </source>
</evidence>
<evidence type="ECO:0000313" key="1">
    <source>
        <dbReference type="EMBL" id="GAA0624006.1"/>
    </source>
</evidence>
<proteinExistence type="predicted"/>
<dbReference type="Proteomes" id="UP001501352">
    <property type="component" value="Unassembled WGS sequence"/>
</dbReference>
<protein>
    <submittedName>
        <fullName evidence="1">Uncharacterized protein</fullName>
    </submittedName>
</protein>
<gene>
    <name evidence="1" type="ORF">GCM10009422_20340</name>
</gene>
<dbReference type="EMBL" id="BAAAGA010000005">
    <property type="protein sequence ID" value="GAA0624006.1"/>
    <property type="molecule type" value="Genomic_DNA"/>
</dbReference>
<reference evidence="1 2" key="1">
    <citation type="journal article" date="2019" name="Int. J. Syst. Evol. Microbiol.">
        <title>The Global Catalogue of Microorganisms (GCM) 10K type strain sequencing project: providing services to taxonomists for standard genome sequencing and annotation.</title>
        <authorList>
            <consortium name="The Broad Institute Genomics Platform"/>
            <consortium name="The Broad Institute Genome Sequencing Center for Infectious Disease"/>
            <person name="Wu L."/>
            <person name="Ma J."/>
        </authorList>
    </citation>
    <scope>NUCLEOTIDE SEQUENCE [LARGE SCALE GENOMIC DNA]</scope>
    <source>
        <strain evidence="1 2">JCM 12928</strain>
    </source>
</reference>
<accession>A0ABN1GYY2</accession>
<keyword evidence="2" id="KW-1185">Reference proteome</keyword>